<comment type="caution">
    <text evidence="2">The sequence shown here is derived from an EMBL/GenBank/DDBJ whole genome shotgun (WGS) entry which is preliminary data.</text>
</comment>
<dbReference type="Proteomes" id="UP000178636">
    <property type="component" value="Unassembled WGS sequence"/>
</dbReference>
<feature type="transmembrane region" description="Helical" evidence="1">
    <location>
        <begin position="12"/>
        <end position="30"/>
    </location>
</feature>
<name>A0A1G2DIA1_9BACT</name>
<keyword evidence="1" id="KW-0472">Membrane</keyword>
<evidence type="ECO:0000313" key="3">
    <source>
        <dbReference type="Proteomes" id="UP000178636"/>
    </source>
</evidence>
<keyword evidence="1" id="KW-1133">Transmembrane helix</keyword>
<dbReference type="AlphaFoldDB" id="A0A1G2DIA1"/>
<feature type="transmembrane region" description="Helical" evidence="1">
    <location>
        <begin position="83"/>
        <end position="101"/>
    </location>
</feature>
<dbReference type="STRING" id="1798664.A3C93_00225"/>
<organism evidence="2 3">
    <name type="scientific">Candidatus Lloydbacteria bacterium RIFCSPHIGHO2_02_FULL_54_17</name>
    <dbReference type="NCBI Taxonomy" id="1798664"/>
    <lineage>
        <taxon>Bacteria</taxon>
        <taxon>Candidatus Lloydiibacteriota</taxon>
    </lineage>
</organism>
<keyword evidence="1" id="KW-0812">Transmembrane</keyword>
<accession>A0A1G2DIA1</accession>
<sequence length="147" mass="15715">MSDPVQDSPQKALIHGMVAGLVFGLLFAYFQGPKVIAEVPAVTVIVGNLAFAAIFAFAYFFFFRTSVANVKGDPKGRTKFAEIYFLWIGMIVAMESVRFFFGASLVDTASTVLSVVVGLSVSYRKLCQIYRAGGEGGGGNTPQPPSS</sequence>
<reference evidence="2 3" key="1">
    <citation type="journal article" date="2016" name="Nat. Commun.">
        <title>Thousands of microbial genomes shed light on interconnected biogeochemical processes in an aquifer system.</title>
        <authorList>
            <person name="Anantharaman K."/>
            <person name="Brown C.T."/>
            <person name="Hug L.A."/>
            <person name="Sharon I."/>
            <person name="Castelle C.J."/>
            <person name="Probst A.J."/>
            <person name="Thomas B.C."/>
            <person name="Singh A."/>
            <person name="Wilkins M.J."/>
            <person name="Karaoz U."/>
            <person name="Brodie E.L."/>
            <person name="Williams K.H."/>
            <person name="Hubbard S.S."/>
            <person name="Banfield J.F."/>
        </authorList>
    </citation>
    <scope>NUCLEOTIDE SEQUENCE [LARGE SCALE GENOMIC DNA]</scope>
</reference>
<evidence type="ECO:0000256" key="1">
    <source>
        <dbReference type="SAM" id="Phobius"/>
    </source>
</evidence>
<evidence type="ECO:0000313" key="2">
    <source>
        <dbReference type="EMBL" id="OGZ13329.1"/>
    </source>
</evidence>
<dbReference type="EMBL" id="MHLO01000005">
    <property type="protein sequence ID" value="OGZ13329.1"/>
    <property type="molecule type" value="Genomic_DNA"/>
</dbReference>
<proteinExistence type="predicted"/>
<gene>
    <name evidence="2" type="ORF">A3C93_00225</name>
</gene>
<protein>
    <submittedName>
        <fullName evidence="2">Uncharacterized protein</fullName>
    </submittedName>
</protein>
<feature type="transmembrane region" description="Helical" evidence="1">
    <location>
        <begin position="42"/>
        <end position="62"/>
    </location>
</feature>